<reference evidence="3 4" key="1">
    <citation type="submission" date="2019-04" db="EMBL/GenBank/DDBJ databases">
        <title>Lacinutrix sp. nov., isolated from marine water.</title>
        <authorList>
            <person name="Kim W."/>
        </authorList>
    </citation>
    <scope>NUCLEOTIDE SEQUENCE [LARGE SCALE GENOMIC DNA]</scope>
    <source>
        <strain evidence="3 4">CAU 1491</strain>
    </source>
</reference>
<keyword evidence="4" id="KW-1185">Reference proteome</keyword>
<proteinExistence type="predicted"/>
<protein>
    <recommendedName>
        <fullName evidence="2">Lipocalin-like domain-containing protein</fullName>
    </recommendedName>
</protein>
<evidence type="ECO:0000259" key="2">
    <source>
        <dbReference type="Pfam" id="PF13648"/>
    </source>
</evidence>
<organism evidence="3 4">
    <name type="scientific">Pontimicrobium aquaticum</name>
    <dbReference type="NCBI Taxonomy" id="2565367"/>
    <lineage>
        <taxon>Bacteria</taxon>
        <taxon>Pseudomonadati</taxon>
        <taxon>Bacteroidota</taxon>
        <taxon>Flavobacteriia</taxon>
        <taxon>Flavobacteriales</taxon>
        <taxon>Flavobacteriaceae</taxon>
        <taxon>Pontimicrobium</taxon>
    </lineage>
</organism>
<dbReference type="InterPro" id="IPR024311">
    <property type="entry name" value="Lipocalin-like"/>
</dbReference>
<dbReference type="RefSeq" id="WP_136844013.1">
    <property type="nucleotide sequence ID" value="NZ_SUPL01000005.1"/>
</dbReference>
<feature type="domain" description="Lipocalin-like" evidence="2">
    <location>
        <begin position="38"/>
        <end position="135"/>
    </location>
</feature>
<feature type="chain" id="PRO_5020566981" description="Lipocalin-like domain-containing protein" evidence="1">
    <location>
        <begin position="26"/>
        <end position="155"/>
    </location>
</feature>
<comment type="caution">
    <text evidence="3">The sequence shown here is derived from an EMBL/GenBank/DDBJ whole genome shotgun (WGS) entry which is preliminary data.</text>
</comment>
<dbReference type="OrthoDB" id="1431651at2"/>
<dbReference type="Pfam" id="PF13648">
    <property type="entry name" value="Lipocalin_4"/>
    <property type="match status" value="1"/>
</dbReference>
<dbReference type="PROSITE" id="PS51257">
    <property type="entry name" value="PROKAR_LIPOPROTEIN"/>
    <property type="match status" value="1"/>
</dbReference>
<evidence type="ECO:0000256" key="1">
    <source>
        <dbReference type="SAM" id="SignalP"/>
    </source>
</evidence>
<name>A0A4U0ESQ4_9FLAO</name>
<dbReference type="Proteomes" id="UP000307657">
    <property type="component" value="Unassembled WGS sequence"/>
</dbReference>
<dbReference type="EMBL" id="SUPL01000005">
    <property type="protein sequence ID" value="TJY34826.1"/>
    <property type="molecule type" value="Genomic_DNA"/>
</dbReference>
<gene>
    <name evidence="3" type="ORF">E5167_11015</name>
</gene>
<accession>A0A4U0ESQ4</accession>
<evidence type="ECO:0000313" key="3">
    <source>
        <dbReference type="EMBL" id="TJY34826.1"/>
    </source>
</evidence>
<sequence>MKNQISKAILGIVMFTLLITGCSSDSSSDNDNSINTKIEGVWKPIQAIFVDSSGTMTTDNYSTCEQTGRTTFSSNGNFTQTGYYTTTTCELEWDNLGSWQIVNDDILRITLNGQVDNGSIGDYLVVELTATTLKIDADTDPNSIESEIYVFQKVN</sequence>
<feature type="signal peptide" evidence="1">
    <location>
        <begin position="1"/>
        <end position="25"/>
    </location>
</feature>
<keyword evidence="1" id="KW-0732">Signal</keyword>
<dbReference type="AlphaFoldDB" id="A0A4U0ESQ4"/>
<evidence type="ECO:0000313" key="4">
    <source>
        <dbReference type="Proteomes" id="UP000307657"/>
    </source>
</evidence>